<protein>
    <submittedName>
        <fullName evidence="1">Uncharacterized protein</fullName>
    </submittedName>
</protein>
<dbReference type="RefSeq" id="WP_244715205.1">
    <property type="nucleotide sequence ID" value="NZ_CP095049.1"/>
</dbReference>
<evidence type="ECO:0000313" key="2">
    <source>
        <dbReference type="Proteomes" id="UP000831785"/>
    </source>
</evidence>
<keyword evidence="2" id="KW-1185">Reference proteome</keyword>
<gene>
    <name evidence="1" type="ORF">MUN80_18850</name>
</gene>
<evidence type="ECO:0000313" key="1">
    <source>
        <dbReference type="EMBL" id="UOQ51809.1"/>
    </source>
</evidence>
<dbReference type="EMBL" id="CP095049">
    <property type="protein sequence ID" value="UOQ51809.1"/>
    <property type="molecule type" value="Genomic_DNA"/>
</dbReference>
<accession>A0ABY4F7B4</accession>
<organism evidence="1 2">
    <name type="scientific">Hymenobacter cellulosivorans</name>
    <dbReference type="NCBI Taxonomy" id="2932249"/>
    <lineage>
        <taxon>Bacteria</taxon>
        <taxon>Pseudomonadati</taxon>
        <taxon>Bacteroidota</taxon>
        <taxon>Cytophagia</taxon>
        <taxon>Cytophagales</taxon>
        <taxon>Hymenobacteraceae</taxon>
        <taxon>Hymenobacter</taxon>
    </lineage>
</organism>
<dbReference type="Proteomes" id="UP000831785">
    <property type="component" value="Chromosome"/>
</dbReference>
<proteinExistence type="predicted"/>
<sequence>MIEVDLVTKHGKKALGMEQHGHHSPTWRQRLPEILLEIGIIVFAITLSIQLHSWHEHSLEREKERKFLLGLRQDLGHDIEEMQGDSASYVIQQKAFRYFRALTPQSLHADSLRKYNWTLRNTTVLVPNASRFEGLKSSGDLDIIDDEALLNGILDHYQELIPGLVNEASAFSDYKGQTIGRYLDDHLAPNQQNIAAVMAVGPMQNYLRHGETIPLILKSYHQVMQHSRQLIRQIDARLGAH</sequence>
<reference evidence="1 2" key="1">
    <citation type="submission" date="2022-04" db="EMBL/GenBank/DDBJ databases">
        <title>Hymenobacter sp. isolated from the air.</title>
        <authorList>
            <person name="Won M."/>
            <person name="Lee C.-M."/>
            <person name="Woen H.-Y."/>
            <person name="Kwon S.-W."/>
        </authorList>
    </citation>
    <scope>NUCLEOTIDE SEQUENCE [LARGE SCALE GENOMIC DNA]</scope>
    <source>
        <strain evidence="2">5116 S-27</strain>
    </source>
</reference>
<name>A0ABY4F7B4_9BACT</name>